<evidence type="ECO:0000313" key="10">
    <source>
        <dbReference type="EMBL" id="PKA63220.1"/>
    </source>
</evidence>
<keyword evidence="4" id="KW-0862">Zinc</keyword>
<evidence type="ECO:0000256" key="8">
    <source>
        <dbReference type="PROSITE-ProRule" id="PRU00042"/>
    </source>
</evidence>
<evidence type="ECO:0000313" key="11">
    <source>
        <dbReference type="Proteomes" id="UP000236161"/>
    </source>
</evidence>
<keyword evidence="3 8" id="KW-0863">Zinc-finger</keyword>
<dbReference type="InterPro" id="IPR036236">
    <property type="entry name" value="Znf_C2H2_sf"/>
</dbReference>
<dbReference type="GO" id="GO:0008270">
    <property type="term" value="F:zinc ion binding"/>
    <property type="evidence" value="ECO:0007669"/>
    <property type="project" value="UniProtKB-KW"/>
</dbReference>
<sequence length="256" mass="29114">MLMSAMEQTRYWMWARSKLMGRPVVNSFLLPTSSSSPSESWEELAFAQDTAGEAGGCVWPPRSYSCTFCLREFRSAQALGGHMNVHRRDRARLKLASTSPGSGDNREEEDDAFNLFVGNNIKQNPNPIACPLVIQENNCSKPEDLFASLMDPTSLELGRKIWESADQAGMIRRRRRNYNDDDYDDDDDDQKADKKKLKIIRTDHHHLHDHLIDFKSEQVVLKLSSSSSTTVEELDLELRLGDPPKTKQNQSIIVIE</sequence>
<protein>
    <submittedName>
        <fullName evidence="10">Putative transcriptional regulator RABBIT EARS</fullName>
    </submittedName>
</protein>
<evidence type="ECO:0000256" key="1">
    <source>
        <dbReference type="ARBA" id="ARBA00004123"/>
    </source>
</evidence>
<dbReference type="SUPFAM" id="SSF57667">
    <property type="entry name" value="beta-beta-alpha zinc fingers"/>
    <property type="match status" value="1"/>
</dbReference>
<reference evidence="10 11" key="1">
    <citation type="journal article" date="2017" name="Nature">
        <title>The Apostasia genome and the evolution of orchids.</title>
        <authorList>
            <person name="Zhang G.Q."/>
            <person name="Liu K.W."/>
            <person name="Li Z."/>
            <person name="Lohaus R."/>
            <person name="Hsiao Y.Y."/>
            <person name="Niu S.C."/>
            <person name="Wang J.Y."/>
            <person name="Lin Y.C."/>
            <person name="Xu Q."/>
            <person name="Chen L.J."/>
            <person name="Yoshida K."/>
            <person name="Fujiwara S."/>
            <person name="Wang Z.W."/>
            <person name="Zhang Y.Q."/>
            <person name="Mitsuda N."/>
            <person name="Wang M."/>
            <person name="Liu G.H."/>
            <person name="Pecoraro L."/>
            <person name="Huang H.X."/>
            <person name="Xiao X.J."/>
            <person name="Lin M."/>
            <person name="Wu X.Y."/>
            <person name="Wu W.L."/>
            <person name="Chen Y.Y."/>
            <person name="Chang S.B."/>
            <person name="Sakamoto S."/>
            <person name="Ohme-Takagi M."/>
            <person name="Yagi M."/>
            <person name="Zeng S.J."/>
            <person name="Shen C.Y."/>
            <person name="Yeh C.M."/>
            <person name="Luo Y.B."/>
            <person name="Tsai W.C."/>
            <person name="Van de Peer Y."/>
            <person name="Liu Z.J."/>
        </authorList>
    </citation>
    <scope>NUCLEOTIDE SEQUENCE [LARGE SCALE GENOMIC DNA]</scope>
    <source>
        <strain evidence="11">cv. Shenzhen</strain>
        <tissue evidence="10">Stem</tissue>
    </source>
</reference>
<dbReference type="InterPro" id="IPR052426">
    <property type="entry name" value="Plant_dev_regulator"/>
</dbReference>
<evidence type="ECO:0000256" key="7">
    <source>
        <dbReference type="ARBA" id="ARBA00023242"/>
    </source>
</evidence>
<organism evidence="10 11">
    <name type="scientific">Apostasia shenzhenica</name>
    <dbReference type="NCBI Taxonomy" id="1088818"/>
    <lineage>
        <taxon>Eukaryota</taxon>
        <taxon>Viridiplantae</taxon>
        <taxon>Streptophyta</taxon>
        <taxon>Embryophyta</taxon>
        <taxon>Tracheophyta</taxon>
        <taxon>Spermatophyta</taxon>
        <taxon>Magnoliopsida</taxon>
        <taxon>Liliopsida</taxon>
        <taxon>Asparagales</taxon>
        <taxon>Orchidaceae</taxon>
        <taxon>Apostasioideae</taxon>
        <taxon>Apostasia</taxon>
    </lineage>
</organism>
<dbReference type="OrthoDB" id="1708403at2759"/>
<dbReference type="Proteomes" id="UP000236161">
    <property type="component" value="Unassembled WGS sequence"/>
</dbReference>
<evidence type="ECO:0000256" key="4">
    <source>
        <dbReference type="ARBA" id="ARBA00022833"/>
    </source>
</evidence>
<evidence type="ECO:0000256" key="6">
    <source>
        <dbReference type="ARBA" id="ARBA00023163"/>
    </source>
</evidence>
<dbReference type="PROSITE" id="PS50157">
    <property type="entry name" value="ZINC_FINGER_C2H2_2"/>
    <property type="match status" value="1"/>
</dbReference>
<keyword evidence="11" id="KW-1185">Reference proteome</keyword>
<dbReference type="InterPro" id="IPR013087">
    <property type="entry name" value="Znf_C2H2_type"/>
</dbReference>
<dbReference type="PROSITE" id="PS00028">
    <property type="entry name" value="ZINC_FINGER_C2H2_1"/>
    <property type="match status" value="1"/>
</dbReference>
<keyword evidence="7" id="KW-0539">Nucleus</keyword>
<keyword evidence="6" id="KW-0804">Transcription</keyword>
<dbReference type="Pfam" id="PF13912">
    <property type="entry name" value="zf-C2H2_6"/>
    <property type="match status" value="1"/>
</dbReference>
<comment type="subcellular location">
    <subcellularLocation>
        <location evidence="1">Nucleus</location>
    </subcellularLocation>
</comment>
<evidence type="ECO:0000256" key="2">
    <source>
        <dbReference type="ARBA" id="ARBA00022723"/>
    </source>
</evidence>
<dbReference type="GO" id="GO:0005634">
    <property type="term" value="C:nucleus"/>
    <property type="evidence" value="ECO:0007669"/>
    <property type="project" value="UniProtKB-SubCell"/>
</dbReference>
<evidence type="ECO:0000256" key="5">
    <source>
        <dbReference type="ARBA" id="ARBA00023015"/>
    </source>
</evidence>
<feature type="domain" description="C2H2-type" evidence="9">
    <location>
        <begin position="64"/>
        <end position="91"/>
    </location>
</feature>
<keyword evidence="5" id="KW-0805">Transcription regulation</keyword>
<keyword evidence="2" id="KW-0479">Metal-binding</keyword>
<evidence type="ECO:0000259" key="9">
    <source>
        <dbReference type="PROSITE" id="PS50157"/>
    </source>
</evidence>
<proteinExistence type="predicted"/>
<name>A0A2I0B607_9ASPA</name>
<dbReference type="PANTHER" id="PTHR45801:SF5">
    <property type="entry name" value="OS05G0286100 PROTEIN"/>
    <property type="match status" value="1"/>
</dbReference>
<dbReference type="EMBL" id="KZ451909">
    <property type="protein sequence ID" value="PKA63220.1"/>
    <property type="molecule type" value="Genomic_DNA"/>
</dbReference>
<gene>
    <name evidence="10" type="primary">RBE</name>
    <name evidence="10" type="ORF">AXF42_Ash017688</name>
</gene>
<evidence type="ECO:0000256" key="3">
    <source>
        <dbReference type="ARBA" id="ARBA00022771"/>
    </source>
</evidence>
<accession>A0A2I0B607</accession>
<dbReference type="AlphaFoldDB" id="A0A2I0B607"/>
<dbReference type="PANTHER" id="PTHR45801">
    <property type="entry name" value="OS07G0101800 PROTEIN"/>
    <property type="match status" value="1"/>
</dbReference>
<dbReference type="STRING" id="1088818.A0A2I0B607"/>